<protein>
    <submittedName>
        <fullName evidence="2">Type VI secretion system-associated protein TagF</fullName>
    </submittedName>
</protein>
<accession>A0A7C9KVB0</accession>
<dbReference type="Gene3D" id="3.40.1730.10">
    <property type="entry name" value="pa0076 domain"/>
    <property type="match status" value="1"/>
</dbReference>
<sequence>MRRCHRHGLSLRNRRRPAADGRDPRCRRDDRLRRWPPATLSAPHHQRDPPGLGLGVERAGGCQLPARQRPRLRTCRRSAGAGRRQPCPRPRRGPRRCRPRRSQAVGRPAHPCAHRPGAALQLELWRVAERRDHRRRRRSRARRWPLGAIPPARQGAQAGPRQGPVSLHLQPDDGARRVDPGRSRSLRRRWRLCPALPGTPVTPDLVPGHYGKLPGRGDFVRSGWDDATIEALDHWLADGLAAWRPDDDAAFAAAFAAAPHYSFYAPPGWIGPDALHGVLSPSVDRAGRFFFLVAGLAGPAAALWHIAVNRPDVAAAAEAAVYDALGPASDPDSLAAAIAAALPDETPSWRAALALPGDAIFWAQGDGDPLVIRGDRPDPALLAALLNVPHLGGVGA</sequence>
<evidence type="ECO:0000313" key="3">
    <source>
        <dbReference type="Proteomes" id="UP000481327"/>
    </source>
</evidence>
<dbReference type="AlphaFoldDB" id="A0A7C9KVB0"/>
<feature type="compositionally biased region" description="Basic residues" evidence="1">
    <location>
        <begin position="1"/>
        <end position="16"/>
    </location>
</feature>
<dbReference type="OrthoDB" id="9801841at2"/>
<gene>
    <name evidence="2" type="primary">tagF</name>
    <name evidence="2" type="ORF">F3168_00695</name>
</gene>
<comment type="caution">
    <text evidence="2">The sequence shown here is derived from an EMBL/GenBank/DDBJ whole genome shotgun (WGS) entry which is preliminary data.</text>
</comment>
<dbReference type="InterPro" id="IPR038225">
    <property type="entry name" value="TagF_sf"/>
</dbReference>
<name>A0A7C9KVB0_9SPHN</name>
<feature type="region of interest" description="Disordered" evidence="1">
    <location>
        <begin position="1"/>
        <end position="114"/>
    </location>
</feature>
<feature type="compositionally biased region" description="Basic residues" evidence="1">
    <location>
        <begin position="89"/>
        <end position="101"/>
    </location>
</feature>
<dbReference type="InterPro" id="IPR017748">
    <property type="entry name" value="TagF"/>
</dbReference>
<feature type="region of interest" description="Disordered" evidence="1">
    <location>
        <begin position="131"/>
        <end position="182"/>
    </location>
</feature>
<dbReference type="Proteomes" id="UP000481327">
    <property type="component" value="Unassembled WGS sequence"/>
</dbReference>
<feature type="compositionally biased region" description="Basic and acidic residues" evidence="1">
    <location>
        <begin position="17"/>
        <end position="33"/>
    </location>
</feature>
<keyword evidence="3" id="KW-1185">Reference proteome</keyword>
<dbReference type="NCBIfam" id="TIGR03373">
    <property type="entry name" value="VI_minor_4"/>
    <property type="match status" value="1"/>
</dbReference>
<reference evidence="2 3" key="1">
    <citation type="submission" date="2019-09" db="EMBL/GenBank/DDBJ databases">
        <title>Polymorphobacter sp. isolated from a lake in China.</title>
        <authorList>
            <person name="Liu Z."/>
        </authorList>
    </citation>
    <scope>NUCLEOTIDE SEQUENCE [LARGE SCALE GENOMIC DNA]</scope>
    <source>
        <strain evidence="2 3">D40P</strain>
    </source>
</reference>
<feature type="compositionally biased region" description="Basic and acidic residues" evidence="1">
    <location>
        <begin position="170"/>
        <end position="182"/>
    </location>
</feature>
<feature type="compositionally biased region" description="Basic residues" evidence="1">
    <location>
        <begin position="132"/>
        <end position="143"/>
    </location>
</feature>
<proteinExistence type="predicted"/>
<dbReference type="EMBL" id="WIOL01000001">
    <property type="protein sequence ID" value="MQT15782.1"/>
    <property type="molecule type" value="Genomic_DNA"/>
</dbReference>
<evidence type="ECO:0000256" key="1">
    <source>
        <dbReference type="SAM" id="MobiDB-lite"/>
    </source>
</evidence>
<organism evidence="2 3">
    <name type="scientific">Sandarakinorhabdus fusca</name>
    <dbReference type="NCBI Taxonomy" id="1439888"/>
    <lineage>
        <taxon>Bacteria</taxon>
        <taxon>Pseudomonadati</taxon>
        <taxon>Pseudomonadota</taxon>
        <taxon>Alphaproteobacteria</taxon>
        <taxon>Sphingomonadales</taxon>
        <taxon>Sphingosinicellaceae</taxon>
        <taxon>Sandarakinorhabdus</taxon>
    </lineage>
</organism>
<evidence type="ECO:0000313" key="2">
    <source>
        <dbReference type="EMBL" id="MQT15782.1"/>
    </source>
</evidence>
<dbReference type="Pfam" id="PF09867">
    <property type="entry name" value="TagF_N"/>
    <property type="match status" value="1"/>
</dbReference>